<sequence length="215" mass="24007">MLNQIKNKNEFQAATQNQNLSVIHFQAEWAEQCAQVNELLEALASQQNYSSVKFYSCPAEDFAEECLKYKIEAVPTILLFRSGNLLETVHGADPSKIAEAVNKHNSSGDSSAEPILLEQRLKALIKKAHVMLFMKGDRNTPRCGFSKKIIEILNDTGVPYETFDILTDEEVRQGLKKLSDWPTYPQLYVNGELIGGLDIIKEMLASGDLESALKG</sequence>
<evidence type="ECO:0000256" key="1">
    <source>
        <dbReference type="ARBA" id="ARBA00022723"/>
    </source>
</evidence>
<keyword evidence="3" id="KW-0411">Iron-sulfur</keyword>
<dbReference type="EMBL" id="OU896718">
    <property type="protein sequence ID" value="CAH1118811.1"/>
    <property type="molecule type" value="Genomic_DNA"/>
</dbReference>
<protein>
    <recommendedName>
        <fullName evidence="4">Thioredoxin domain-containing protein</fullName>
    </recommendedName>
</protein>
<dbReference type="GO" id="GO:0046872">
    <property type="term" value="F:metal ion binding"/>
    <property type="evidence" value="ECO:0007669"/>
    <property type="project" value="UniProtKB-KW"/>
</dbReference>
<evidence type="ECO:0000259" key="4">
    <source>
        <dbReference type="PROSITE" id="PS51352"/>
    </source>
</evidence>
<dbReference type="CDD" id="cd03028">
    <property type="entry name" value="GRX_PICOT_like"/>
    <property type="match status" value="1"/>
</dbReference>
<dbReference type="SUPFAM" id="SSF52833">
    <property type="entry name" value="Thioredoxin-like"/>
    <property type="match status" value="2"/>
</dbReference>
<dbReference type="GO" id="GO:0051536">
    <property type="term" value="F:iron-sulfur cluster binding"/>
    <property type="evidence" value="ECO:0007669"/>
    <property type="project" value="UniProtKB-KW"/>
</dbReference>
<dbReference type="PANTHER" id="PTHR10293:SF73">
    <property type="entry name" value="GLUTAREDOXIN-3"/>
    <property type="match status" value="1"/>
</dbReference>
<gene>
    <name evidence="5" type="ORF">PHAECO_LOCUS3231</name>
</gene>
<dbReference type="Proteomes" id="UP001153737">
    <property type="component" value="Chromosome 12"/>
</dbReference>
<evidence type="ECO:0000256" key="2">
    <source>
        <dbReference type="ARBA" id="ARBA00023004"/>
    </source>
</evidence>
<dbReference type="InterPro" id="IPR013766">
    <property type="entry name" value="Thioredoxin_domain"/>
</dbReference>
<reference evidence="5" key="2">
    <citation type="submission" date="2022-10" db="EMBL/GenBank/DDBJ databases">
        <authorList>
            <consortium name="ENA_rothamsted_submissions"/>
            <consortium name="culmorum"/>
            <person name="King R."/>
        </authorList>
    </citation>
    <scope>NUCLEOTIDE SEQUENCE</scope>
</reference>
<dbReference type="FunFam" id="3.40.30.10:FF:000012">
    <property type="entry name" value="Monothiol glutaredoxin"/>
    <property type="match status" value="1"/>
</dbReference>
<feature type="domain" description="Thioredoxin" evidence="4">
    <location>
        <begin position="1"/>
        <end position="126"/>
    </location>
</feature>
<dbReference type="InterPro" id="IPR033658">
    <property type="entry name" value="GRX_PICOT-like"/>
</dbReference>
<name>A0A9P0GN39_PHACE</name>
<reference evidence="5" key="1">
    <citation type="submission" date="2022-01" db="EMBL/GenBank/DDBJ databases">
        <authorList>
            <person name="King R."/>
        </authorList>
    </citation>
    <scope>NUCLEOTIDE SEQUENCE</scope>
</reference>
<dbReference type="GO" id="GO:0005829">
    <property type="term" value="C:cytosol"/>
    <property type="evidence" value="ECO:0007669"/>
    <property type="project" value="TreeGrafter"/>
</dbReference>
<proteinExistence type="predicted"/>
<dbReference type="NCBIfam" id="TIGR00365">
    <property type="entry name" value="Grx4 family monothiol glutaredoxin"/>
    <property type="match status" value="1"/>
</dbReference>
<dbReference type="InterPro" id="IPR004480">
    <property type="entry name" value="Monothiol_GRX-rel"/>
</dbReference>
<keyword evidence="1" id="KW-0479">Metal-binding</keyword>
<dbReference type="OrthoDB" id="415696at2759"/>
<dbReference type="PANTHER" id="PTHR10293">
    <property type="entry name" value="GLUTAREDOXIN FAMILY MEMBER"/>
    <property type="match status" value="1"/>
</dbReference>
<keyword evidence="6" id="KW-1185">Reference proteome</keyword>
<dbReference type="InterPro" id="IPR036249">
    <property type="entry name" value="Thioredoxin-like_sf"/>
</dbReference>
<dbReference type="PROSITE" id="PS51354">
    <property type="entry name" value="GLUTAREDOXIN_2"/>
    <property type="match status" value="1"/>
</dbReference>
<dbReference type="Pfam" id="PF00085">
    <property type="entry name" value="Thioredoxin"/>
    <property type="match status" value="1"/>
</dbReference>
<dbReference type="InterPro" id="IPR002109">
    <property type="entry name" value="Glutaredoxin"/>
</dbReference>
<dbReference type="GO" id="GO:0005634">
    <property type="term" value="C:nucleus"/>
    <property type="evidence" value="ECO:0007669"/>
    <property type="project" value="TreeGrafter"/>
</dbReference>
<dbReference type="Gene3D" id="3.40.30.10">
    <property type="entry name" value="Glutaredoxin"/>
    <property type="match status" value="2"/>
</dbReference>
<dbReference type="AlphaFoldDB" id="A0A9P0GN39"/>
<dbReference type="PROSITE" id="PS51352">
    <property type="entry name" value="THIOREDOXIN_2"/>
    <property type="match status" value="1"/>
</dbReference>
<evidence type="ECO:0000313" key="5">
    <source>
        <dbReference type="EMBL" id="CAH1118811.1"/>
    </source>
</evidence>
<keyword evidence="2" id="KW-0408">Iron</keyword>
<dbReference type="GO" id="GO:0006879">
    <property type="term" value="P:intracellular iron ion homeostasis"/>
    <property type="evidence" value="ECO:0007669"/>
    <property type="project" value="TreeGrafter"/>
</dbReference>
<evidence type="ECO:0000313" key="6">
    <source>
        <dbReference type="Proteomes" id="UP001153737"/>
    </source>
</evidence>
<accession>A0A9P0GN39</accession>
<organism evidence="5 6">
    <name type="scientific">Phaedon cochleariae</name>
    <name type="common">Mustard beetle</name>
    <dbReference type="NCBI Taxonomy" id="80249"/>
    <lineage>
        <taxon>Eukaryota</taxon>
        <taxon>Metazoa</taxon>
        <taxon>Ecdysozoa</taxon>
        <taxon>Arthropoda</taxon>
        <taxon>Hexapoda</taxon>
        <taxon>Insecta</taxon>
        <taxon>Pterygota</taxon>
        <taxon>Neoptera</taxon>
        <taxon>Endopterygota</taxon>
        <taxon>Coleoptera</taxon>
        <taxon>Polyphaga</taxon>
        <taxon>Cucujiformia</taxon>
        <taxon>Chrysomeloidea</taxon>
        <taxon>Chrysomelidae</taxon>
        <taxon>Chrysomelinae</taxon>
        <taxon>Chrysomelini</taxon>
        <taxon>Phaedon</taxon>
    </lineage>
</organism>
<dbReference type="Pfam" id="PF00462">
    <property type="entry name" value="Glutaredoxin"/>
    <property type="match status" value="1"/>
</dbReference>
<evidence type="ECO:0000256" key="3">
    <source>
        <dbReference type="ARBA" id="ARBA00023014"/>
    </source>
</evidence>